<gene>
    <name evidence="2" type="ORF">ACFO60_23085</name>
</gene>
<organism evidence="2 3">
    <name type="scientific">Sphaerisporangium dianthi</name>
    <dbReference type="NCBI Taxonomy" id="1436120"/>
    <lineage>
        <taxon>Bacteria</taxon>
        <taxon>Bacillati</taxon>
        <taxon>Actinomycetota</taxon>
        <taxon>Actinomycetes</taxon>
        <taxon>Streptosporangiales</taxon>
        <taxon>Streptosporangiaceae</taxon>
        <taxon>Sphaerisporangium</taxon>
    </lineage>
</organism>
<keyword evidence="3" id="KW-1185">Reference proteome</keyword>
<evidence type="ECO:0000256" key="1">
    <source>
        <dbReference type="SAM" id="MobiDB-lite"/>
    </source>
</evidence>
<name>A0ABV9CKS8_9ACTN</name>
<evidence type="ECO:0000313" key="2">
    <source>
        <dbReference type="EMBL" id="MFC4533661.1"/>
    </source>
</evidence>
<feature type="region of interest" description="Disordered" evidence="1">
    <location>
        <begin position="1"/>
        <end position="22"/>
    </location>
</feature>
<dbReference type="Proteomes" id="UP001596004">
    <property type="component" value="Unassembled WGS sequence"/>
</dbReference>
<evidence type="ECO:0000313" key="3">
    <source>
        <dbReference type="Proteomes" id="UP001596004"/>
    </source>
</evidence>
<dbReference type="EMBL" id="JBHSFP010000016">
    <property type="protein sequence ID" value="MFC4533661.1"/>
    <property type="molecule type" value="Genomic_DNA"/>
</dbReference>
<reference evidence="3" key="1">
    <citation type="journal article" date="2019" name="Int. J. Syst. Evol. Microbiol.">
        <title>The Global Catalogue of Microorganisms (GCM) 10K type strain sequencing project: providing services to taxonomists for standard genome sequencing and annotation.</title>
        <authorList>
            <consortium name="The Broad Institute Genomics Platform"/>
            <consortium name="The Broad Institute Genome Sequencing Center for Infectious Disease"/>
            <person name="Wu L."/>
            <person name="Ma J."/>
        </authorList>
    </citation>
    <scope>NUCLEOTIDE SEQUENCE [LARGE SCALE GENOMIC DNA]</scope>
    <source>
        <strain evidence="3">CGMCC 4.7132</strain>
    </source>
</reference>
<proteinExistence type="predicted"/>
<dbReference type="RefSeq" id="WP_380843327.1">
    <property type="nucleotide sequence ID" value="NZ_JBHSFP010000016.1"/>
</dbReference>
<feature type="compositionally biased region" description="Basic and acidic residues" evidence="1">
    <location>
        <begin position="10"/>
        <end position="19"/>
    </location>
</feature>
<comment type="caution">
    <text evidence="2">The sequence shown here is derived from an EMBL/GenBank/DDBJ whole genome shotgun (WGS) entry which is preliminary data.</text>
</comment>
<protein>
    <submittedName>
        <fullName evidence="2">Uncharacterized protein</fullName>
    </submittedName>
</protein>
<accession>A0ABV9CKS8</accession>
<sequence length="40" mass="4697">MYDMYPWDRPNAEEHRHDEETPDAVQIALDRRDNGGLPVS</sequence>